<name>A0A1X7EIZ6_9PROT</name>
<dbReference type="Gene3D" id="2.60.40.1180">
    <property type="entry name" value="Golgi alpha-mannosidase II"/>
    <property type="match status" value="1"/>
</dbReference>
<feature type="domain" description="Glycosyl hydrolase family 13 catalytic" evidence="13">
    <location>
        <begin position="304"/>
        <end position="673"/>
    </location>
</feature>
<dbReference type="GO" id="GO:0043169">
    <property type="term" value="F:cation binding"/>
    <property type="evidence" value="ECO:0007669"/>
    <property type="project" value="InterPro"/>
</dbReference>
<dbReference type="InterPro" id="IPR014756">
    <property type="entry name" value="Ig_E-set"/>
</dbReference>
<dbReference type="GO" id="GO:0004553">
    <property type="term" value="F:hydrolase activity, hydrolyzing O-glycosyl compounds"/>
    <property type="evidence" value="ECO:0007669"/>
    <property type="project" value="InterPro"/>
</dbReference>
<evidence type="ECO:0000256" key="8">
    <source>
        <dbReference type="ARBA" id="ARBA00023056"/>
    </source>
</evidence>
<comment type="function">
    <text evidence="2 10">Catalyzes the formation of the alpha-1,6-glucosidic linkages in glycogen by scission of a 1,4-alpha-linked oligosaccharide from growing alpha-1,4-glucan chains and the subsequent attachment of the oligosaccharide to the alpha-1,6 position.</text>
</comment>
<reference evidence="14 15" key="1">
    <citation type="submission" date="2017-04" db="EMBL/GenBank/DDBJ databases">
        <authorList>
            <person name="Afonso C.L."/>
            <person name="Miller P.J."/>
            <person name="Scott M.A."/>
            <person name="Spackman E."/>
            <person name="Goraichik I."/>
            <person name="Dimitrov K.M."/>
            <person name="Suarez D.L."/>
            <person name="Swayne D.E."/>
        </authorList>
    </citation>
    <scope>NUCLEOTIDE SEQUENCE [LARGE SCALE GENOMIC DNA]</scope>
    <source>
        <strain evidence="14 15">A2P</strain>
    </source>
</reference>
<dbReference type="CDD" id="cd02855">
    <property type="entry name" value="E_set_GBE_prok_N"/>
    <property type="match status" value="1"/>
</dbReference>
<dbReference type="InterPro" id="IPR013780">
    <property type="entry name" value="Glyco_hydro_b"/>
</dbReference>
<feature type="region of interest" description="Disordered" evidence="12">
    <location>
        <begin position="1"/>
        <end position="49"/>
    </location>
</feature>
<sequence>MVHEDDGASTKKGTWPMASDMTTDTRKDQAQTGVPESRNGDQRPTDHRPDHRMEALRAAADAIARADHGDPFAVLGMQQEAAGRPVEVRAFVPGAERLWVIDSATGEPAGEAERIHPDGFYLAVMPDRTERFRYRLRAQYPLATQEFEDAYRFGNMLGELDVHLLAEGTHLRTYEKLGAHPREVDGVAGVSFAVWAPSARSVSVVGDFNNWDGRRLPMRRRVEVGVWEIFVPGARPGQRYKFEIRGPNGNLMPAKADPYAFQAEMRPATASVVHGLPPYEWRDQEWQSRKVATSDRTAPISIYEVHLGSWARVPEEDNRFLTYQELAERLIPYAKDMGFTHIELLPITEHPFDGSWGYQPIGLYAPTARHGSPEDFKDFVNACHRAGLGVLLDWVPGHFPTDPHGLGEFDGTHLYEHADPRQGFHQDWNTLIYNFGRTEVQNFLLGNALFWLDQYKLDGLRVDAVASMLYLDYSRKEGEWIPNKFGGRENLESIAFLKRMNELVYGQQPGAMTIAEESTSWPMVSKPTYLGGLGFGYKWNMGWMHDTLHYMQNDPIHRRYHHHQMTFGLIYQFSENFVLPLSHDEVVHGKGSLINKMPGDDWQKFANLRAYYGFMFAHPGKKLLFMGGEFAQWNEWSEARSLDWHLLDQPMHRGMRDLVRDLNGLYRELEPLHKTDCDPSGFEWIESNDNENSVYTFLRKADDPEHIVIAVCNFTPVPRQGYRVGVPLPGRYVERINTDAGKYGGSGIGNPGGGVYAEEIPWHGRTHSLDLTIPPLSTLILERKAE</sequence>
<evidence type="ECO:0000256" key="6">
    <source>
        <dbReference type="ARBA" id="ARBA00022676"/>
    </source>
</evidence>
<evidence type="ECO:0000256" key="5">
    <source>
        <dbReference type="ARBA" id="ARBA00022600"/>
    </source>
</evidence>
<dbReference type="Pfam" id="PF02922">
    <property type="entry name" value="CBM_48"/>
    <property type="match status" value="1"/>
</dbReference>
<dbReference type="UniPathway" id="UPA00164"/>
<dbReference type="InterPro" id="IPR006407">
    <property type="entry name" value="GlgB"/>
</dbReference>
<dbReference type="AlphaFoldDB" id="A0A1X7EIZ6"/>
<dbReference type="GO" id="GO:0005829">
    <property type="term" value="C:cytosol"/>
    <property type="evidence" value="ECO:0007669"/>
    <property type="project" value="TreeGrafter"/>
</dbReference>
<evidence type="ECO:0000256" key="1">
    <source>
        <dbReference type="ARBA" id="ARBA00000826"/>
    </source>
</evidence>
<evidence type="ECO:0000256" key="11">
    <source>
        <dbReference type="PIRSR" id="PIRSR000463-1"/>
    </source>
</evidence>
<dbReference type="InterPro" id="IPR004193">
    <property type="entry name" value="Glyco_hydro_13_N"/>
</dbReference>
<dbReference type="SUPFAM" id="SSF51011">
    <property type="entry name" value="Glycosyl hydrolase domain"/>
    <property type="match status" value="1"/>
</dbReference>
<dbReference type="EC" id="2.4.1.18" evidence="10"/>
<evidence type="ECO:0000256" key="9">
    <source>
        <dbReference type="ARBA" id="ARBA00023277"/>
    </source>
</evidence>
<evidence type="ECO:0000313" key="15">
    <source>
        <dbReference type="Proteomes" id="UP000192936"/>
    </source>
</evidence>
<dbReference type="InterPro" id="IPR013783">
    <property type="entry name" value="Ig-like_fold"/>
</dbReference>
<feature type="active site" description="Nucleophile" evidence="10 11">
    <location>
        <position position="463"/>
    </location>
</feature>
<evidence type="ECO:0000256" key="12">
    <source>
        <dbReference type="SAM" id="MobiDB-lite"/>
    </source>
</evidence>
<comment type="subunit">
    <text evidence="10">Monomer.</text>
</comment>
<dbReference type="EMBL" id="FXAK01000002">
    <property type="protein sequence ID" value="SMF34643.1"/>
    <property type="molecule type" value="Genomic_DNA"/>
</dbReference>
<accession>A0A1X7EIZ6</accession>
<dbReference type="InterPro" id="IPR006048">
    <property type="entry name" value="A-amylase/branching_C"/>
</dbReference>
<dbReference type="Proteomes" id="UP000192936">
    <property type="component" value="Unassembled WGS sequence"/>
</dbReference>
<evidence type="ECO:0000256" key="7">
    <source>
        <dbReference type="ARBA" id="ARBA00022679"/>
    </source>
</evidence>
<dbReference type="NCBIfam" id="NF003811">
    <property type="entry name" value="PRK05402.1"/>
    <property type="match status" value="1"/>
</dbReference>
<comment type="pathway">
    <text evidence="3 10">Glycan biosynthesis; glycogen biosynthesis.</text>
</comment>
<dbReference type="Pfam" id="PF00128">
    <property type="entry name" value="Alpha-amylase"/>
    <property type="match status" value="1"/>
</dbReference>
<dbReference type="Gene3D" id="2.60.40.10">
    <property type="entry name" value="Immunoglobulins"/>
    <property type="match status" value="1"/>
</dbReference>
<dbReference type="SUPFAM" id="SSF81296">
    <property type="entry name" value="E set domains"/>
    <property type="match status" value="2"/>
</dbReference>
<keyword evidence="9 10" id="KW-0119">Carbohydrate metabolism</keyword>
<dbReference type="CDD" id="cd11322">
    <property type="entry name" value="AmyAc_Glg_BE"/>
    <property type="match status" value="1"/>
</dbReference>
<proteinExistence type="inferred from homology"/>
<dbReference type="PANTHER" id="PTHR43651:SF3">
    <property type="entry name" value="1,4-ALPHA-GLUCAN-BRANCHING ENZYME"/>
    <property type="match status" value="1"/>
</dbReference>
<dbReference type="FunFam" id="2.60.40.10:FF:000169">
    <property type="entry name" value="1,4-alpha-glucan branching enzyme GlgB"/>
    <property type="match status" value="1"/>
</dbReference>
<evidence type="ECO:0000313" key="14">
    <source>
        <dbReference type="EMBL" id="SMF34643.1"/>
    </source>
</evidence>
<feature type="compositionally biased region" description="Basic and acidic residues" evidence="12">
    <location>
        <begin position="38"/>
        <end position="49"/>
    </location>
</feature>
<evidence type="ECO:0000256" key="10">
    <source>
        <dbReference type="HAMAP-Rule" id="MF_00685"/>
    </source>
</evidence>
<evidence type="ECO:0000256" key="3">
    <source>
        <dbReference type="ARBA" id="ARBA00004964"/>
    </source>
</evidence>
<dbReference type="FunFam" id="3.20.20.80:FF:000003">
    <property type="entry name" value="1,4-alpha-glucan branching enzyme GlgB"/>
    <property type="match status" value="1"/>
</dbReference>
<dbReference type="InterPro" id="IPR037439">
    <property type="entry name" value="Branching_enzy"/>
</dbReference>
<dbReference type="SMART" id="SM00642">
    <property type="entry name" value="Aamy"/>
    <property type="match status" value="1"/>
</dbReference>
<gene>
    <name evidence="10" type="primary">glgB</name>
    <name evidence="14" type="ORF">SAMN02982917_1744</name>
</gene>
<dbReference type="InterPro" id="IPR054169">
    <property type="entry name" value="GlgB_N"/>
</dbReference>
<dbReference type="InterPro" id="IPR017853">
    <property type="entry name" value="GH"/>
</dbReference>
<dbReference type="NCBIfam" id="NF008967">
    <property type="entry name" value="PRK12313.1"/>
    <property type="match status" value="1"/>
</dbReference>
<keyword evidence="5 10" id="KW-0321">Glycogen metabolism</keyword>
<comment type="similarity">
    <text evidence="4 10">Belongs to the glycosyl hydrolase 13 family. GlgB subfamily.</text>
</comment>
<dbReference type="STRING" id="286727.SAMN02982917_1744"/>
<dbReference type="PANTHER" id="PTHR43651">
    <property type="entry name" value="1,4-ALPHA-GLUCAN-BRANCHING ENZYME"/>
    <property type="match status" value="1"/>
</dbReference>
<dbReference type="GO" id="GO:0005978">
    <property type="term" value="P:glycogen biosynthetic process"/>
    <property type="evidence" value="ECO:0007669"/>
    <property type="project" value="UniProtKB-UniRule"/>
</dbReference>
<dbReference type="InterPro" id="IPR006047">
    <property type="entry name" value="GH13_cat_dom"/>
</dbReference>
<dbReference type="PIRSF" id="PIRSF000463">
    <property type="entry name" value="GlgB"/>
    <property type="match status" value="1"/>
</dbReference>
<dbReference type="SUPFAM" id="SSF51445">
    <property type="entry name" value="(Trans)glycosidases"/>
    <property type="match status" value="1"/>
</dbReference>
<keyword evidence="8 10" id="KW-0320">Glycogen biosynthesis</keyword>
<protein>
    <recommendedName>
        <fullName evidence="10">1,4-alpha-glucan branching enzyme GlgB</fullName>
        <ecNumber evidence="10">2.4.1.18</ecNumber>
    </recommendedName>
    <alternativeName>
        <fullName evidence="10">1,4-alpha-D-glucan:1,4-alpha-D-glucan 6-glucosyl-transferase</fullName>
    </alternativeName>
    <alternativeName>
        <fullName evidence="10">Alpha-(1-&gt;4)-glucan branching enzyme</fullName>
    </alternativeName>
    <alternativeName>
        <fullName evidence="10">Glycogen branching enzyme</fullName>
        <shortName evidence="10">BE</shortName>
    </alternativeName>
</protein>
<dbReference type="Pfam" id="PF22019">
    <property type="entry name" value="GlgB_N"/>
    <property type="match status" value="1"/>
</dbReference>
<evidence type="ECO:0000256" key="4">
    <source>
        <dbReference type="ARBA" id="ARBA00009000"/>
    </source>
</evidence>
<evidence type="ECO:0000259" key="13">
    <source>
        <dbReference type="SMART" id="SM00642"/>
    </source>
</evidence>
<keyword evidence="7 10" id="KW-0808">Transferase</keyword>
<dbReference type="GO" id="GO:0003844">
    <property type="term" value="F:1,4-alpha-glucan branching enzyme activity"/>
    <property type="evidence" value="ECO:0007669"/>
    <property type="project" value="UniProtKB-UniRule"/>
</dbReference>
<evidence type="ECO:0000256" key="2">
    <source>
        <dbReference type="ARBA" id="ARBA00002953"/>
    </source>
</evidence>
<dbReference type="HAMAP" id="MF_00685">
    <property type="entry name" value="GlgB"/>
    <property type="match status" value="1"/>
</dbReference>
<dbReference type="Pfam" id="PF02806">
    <property type="entry name" value="Alpha-amylase_C"/>
    <property type="match status" value="1"/>
</dbReference>
<dbReference type="InterPro" id="IPR044143">
    <property type="entry name" value="GlgB_N_E_set_prok"/>
</dbReference>
<comment type="catalytic activity">
    <reaction evidence="1 10">
        <text>Transfers a segment of a (1-&gt;4)-alpha-D-glucan chain to a primary hydroxy group in a similar glucan chain.</text>
        <dbReference type="EC" id="2.4.1.18"/>
    </reaction>
</comment>
<feature type="active site" description="Proton donor" evidence="10 11">
    <location>
        <position position="516"/>
    </location>
</feature>
<dbReference type="NCBIfam" id="TIGR01515">
    <property type="entry name" value="branching_enzym"/>
    <property type="match status" value="1"/>
</dbReference>
<keyword evidence="6 10" id="KW-0328">Glycosyltransferase</keyword>
<dbReference type="FunFam" id="2.60.40.1180:FF:000002">
    <property type="entry name" value="1,4-alpha-glucan branching enzyme GlgB"/>
    <property type="match status" value="1"/>
</dbReference>
<dbReference type="Gene3D" id="3.20.20.80">
    <property type="entry name" value="Glycosidases"/>
    <property type="match status" value="1"/>
</dbReference>
<organism evidence="14 15">
    <name type="scientific">Azospirillum oryzae</name>
    <dbReference type="NCBI Taxonomy" id="286727"/>
    <lineage>
        <taxon>Bacteria</taxon>
        <taxon>Pseudomonadati</taxon>
        <taxon>Pseudomonadota</taxon>
        <taxon>Alphaproteobacteria</taxon>
        <taxon>Rhodospirillales</taxon>
        <taxon>Azospirillaceae</taxon>
        <taxon>Azospirillum</taxon>
    </lineage>
</organism>